<keyword evidence="5" id="KW-0574">Periplasm</keyword>
<protein>
    <submittedName>
        <fullName evidence="11">Cytochrome c peroxidase</fullName>
    </submittedName>
</protein>
<evidence type="ECO:0000256" key="8">
    <source>
        <dbReference type="PIRSR" id="PIRSR000294-1"/>
    </source>
</evidence>
<evidence type="ECO:0000256" key="7">
    <source>
        <dbReference type="ARBA" id="ARBA00023004"/>
    </source>
</evidence>
<dbReference type="InterPro" id="IPR004852">
    <property type="entry name" value="Di-haem_cyt_c_peroxidsae"/>
</dbReference>
<feature type="binding site" description="axial binding residue" evidence="9">
    <location>
        <position position="221"/>
    </location>
    <ligand>
        <name>heme c</name>
        <dbReference type="ChEBI" id="CHEBI:61717"/>
        <label>2</label>
    </ligand>
    <ligandPart>
        <name>Fe</name>
        <dbReference type="ChEBI" id="CHEBI:18248"/>
    </ligandPart>
</feature>
<evidence type="ECO:0000313" key="12">
    <source>
        <dbReference type="Proteomes" id="UP000320300"/>
    </source>
</evidence>
<keyword evidence="12" id="KW-1185">Reference proteome</keyword>
<evidence type="ECO:0000259" key="10">
    <source>
        <dbReference type="PROSITE" id="PS51007"/>
    </source>
</evidence>
<evidence type="ECO:0000256" key="2">
    <source>
        <dbReference type="ARBA" id="ARBA00022617"/>
    </source>
</evidence>
<evidence type="ECO:0000256" key="4">
    <source>
        <dbReference type="ARBA" id="ARBA00022729"/>
    </source>
</evidence>
<accession>A0A521B666</accession>
<feature type="binding site" description="covalent" evidence="8">
    <location>
        <position position="217"/>
    </location>
    <ligand>
        <name>heme c</name>
        <dbReference type="ChEBI" id="CHEBI:61717"/>
        <label>2</label>
    </ligand>
</feature>
<dbReference type="EMBL" id="FXTN01000002">
    <property type="protein sequence ID" value="SMO42602.1"/>
    <property type="molecule type" value="Genomic_DNA"/>
</dbReference>
<dbReference type="GO" id="GO:0020037">
    <property type="term" value="F:heme binding"/>
    <property type="evidence" value="ECO:0007669"/>
    <property type="project" value="InterPro"/>
</dbReference>
<keyword evidence="7 9" id="KW-0408">Iron</keyword>
<feature type="binding site" description="covalent" evidence="8">
    <location>
        <position position="75"/>
    </location>
    <ligand>
        <name>heme c</name>
        <dbReference type="ChEBI" id="CHEBI:61717"/>
        <label>1</label>
    </ligand>
</feature>
<feature type="domain" description="Cytochrome c" evidence="10">
    <location>
        <begin position="204"/>
        <end position="328"/>
    </location>
</feature>
<evidence type="ECO:0000313" key="11">
    <source>
        <dbReference type="EMBL" id="SMO42602.1"/>
    </source>
</evidence>
<keyword evidence="2 8" id="KW-0349">Heme</keyword>
<dbReference type="GO" id="GO:0042597">
    <property type="term" value="C:periplasmic space"/>
    <property type="evidence" value="ECO:0007669"/>
    <property type="project" value="UniProtKB-SubCell"/>
</dbReference>
<dbReference type="InterPro" id="IPR036909">
    <property type="entry name" value="Cyt_c-like_dom_sf"/>
</dbReference>
<comment type="PTM">
    <text evidence="8">Binds 2 heme groups per subunit.</text>
</comment>
<dbReference type="AlphaFoldDB" id="A0A521B666"/>
<evidence type="ECO:0000256" key="5">
    <source>
        <dbReference type="ARBA" id="ARBA00022764"/>
    </source>
</evidence>
<keyword evidence="11" id="KW-0575">Peroxidase</keyword>
<feature type="binding site" description="axial binding residue" evidence="9">
    <location>
        <position position="76"/>
    </location>
    <ligand>
        <name>heme c</name>
        <dbReference type="ChEBI" id="CHEBI:61717"/>
        <label>1</label>
    </ligand>
    <ligandPart>
        <name>Fe</name>
        <dbReference type="ChEBI" id="CHEBI:18248"/>
    </ligandPart>
</feature>
<dbReference type="Proteomes" id="UP000320300">
    <property type="component" value="Unassembled WGS sequence"/>
</dbReference>
<comment type="cofactor">
    <cofactor evidence="8">
        <name>heme</name>
        <dbReference type="ChEBI" id="CHEBI:30413"/>
    </cofactor>
    <text evidence="8">Binds 2 heme groups.</text>
</comment>
<gene>
    <name evidence="11" type="ORF">SAMN06265348_10240</name>
</gene>
<dbReference type="GO" id="GO:0004130">
    <property type="term" value="F:cytochrome-c peroxidase activity"/>
    <property type="evidence" value="ECO:0007669"/>
    <property type="project" value="TreeGrafter"/>
</dbReference>
<sequence length="341" mass="38331">MLGIAVFVFCMSSYRSAPLGKVETDTIRVVLPVNFPKPVYNFDQNPITKAKFELGKALFYGAVLSSDHSISCSSCHQASAAFANLNTAVSKGVRDCLGDRNAPPLFNLAWQKEFMLDGRIKNILDVPTNALTSPCEMNNQPDSIIKMLKNDSVFPALFEQAFGSNSIKTENVLTALTQFTVMIISADTKYDRYIRKEMGADFTADEQRGYILFKEKCSSCHKEPLFTDGSYRNNGLDDLSKDRGRDSITHLISDRGRFRVPTLRNIEITRPYMHDGRFGSLKQVLQHYASNVRNHANLDPILNKTGSRGIPLSIVEQSQLIAFLKTLTDIHLINDRRFINF</sequence>
<evidence type="ECO:0000256" key="9">
    <source>
        <dbReference type="PIRSR" id="PIRSR000294-2"/>
    </source>
</evidence>
<feature type="binding site" description="covalent" evidence="8">
    <location>
        <position position="220"/>
    </location>
    <ligand>
        <name>heme c</name>
        <dbReference type="ChEBI" id="CHEBI:61717"/>
        <label>2</label>
    </ligand>
</feature>
<dbReference type="InterPro" id="IPR026259">
    <property type="entry name" value="MauG/Cytc_peroxidase"/>
</dbReference>
<name>A0A521B666_9SPHI</name>
<proteinExistence type="predicted"/>
<keyword evidence="4" id="KW-0732">Signal</keyword>
<comment type="subcellular location">
    <subcellularLocation>
        <location evidence="1">Periplasm</location>
    </subcellularLocation>
</comment>
<dbReference type="GO" id="GO:0009055">
    <property type="term" value="F:electron transfer activity"/>
    <property type="evidence" value="ECO:0007669"/>
    <property type="project" value="InterPro"/>
</dbReference>
<evidence type="ECO:0000256" key="6">
    <source>
        <dbReference type="ARBA" id="ARBA00023002"/>
    </source>
</evidence>
<feature type="binding site" description="covalent" evidence="8">
    <location>
        <position position="72"/>
    </location>
    <ligand>
        <name>heme c</name>
        <dbReference type="ChEBI" id="CHEBI:61717"/>
        <label>1</label>
    </ligand>
</feature>
<reference evidence="11 12" key="1">
    <citation type="submission" date="2017-05" db="EMBL/GenBank/DDBJ databases">
        <authorList>
            <person name="Varghese N."/>
            <person name="Submissions S."/>
        </authorList>
    </citation>
    <scope>NUCLEOTIDE SEQUENCE [LARGE SCALE GENOMIC DNA]</scope>
    <source>
        <strain evidence="11 12">DSM 19036</strain>
    </source>
</reference>
<keyword evidence="3 9" id="KW-0479">Metal-binding</keyword>
<dbReference type="Gene3D" id="1.10.760.10">
    <property type="entry name" value="Cytochrome c-like domain"/>
    <property type="match status" value="2"/>
</dbReference>
<evidence type="ECO:0000256" key="3">
    <source>
        <dbReference type="ARBA" id="ARBA00022723"/>
    </source>
</evidence>
<dbReference type="SUPFAM" id="SSF46626">
    <property type="entry name" value="Cytochrome c"/>
    <property type="match status" value="2"/>
</dbReference>
<dbReference type="Pfam" id="PF03150">
    <property type="entry name" value="CCP_MauG"/>
    <property type="match status" value="1"/>
</dbReference>
<dbReference type="PANTHER" id="PTHR30600">
    <property type="entry name" value="CYTOCHROME C PEROXIDASE-RELATED"/>
    <property type="match status" value="1"/>
</dbReference>
<evidence type="ECO:0000256" key="1">
    <source>
        <dbReference type="ARBA" id="ARBA00004418"/>
    </source>
</evidence>
<dbReference type="PROSITE" id="PS51007">
    <property type="entry name" value="CYTC"/>
    <property type="match status" value="1"/>
</dbReference>
<dbReference type="PIRSF" id="PIRSF000294">
    <property type="entry name" value="Cytochrome-c_peroxidase"/>
    <property type="match status" value="1"/>
</dbReference>
<keyword evidence="6" id="KW-0560">Oxidoreductase</keyword>
<dbReference type="InterPro" id="IPR009056">
    <property type="entry name" value="Cyt_c-like_dom"/>
</dbReference>
<dbReference type="GO" id="GO:0046872">
    <property type="term" value="F:metal ion binding"/>
    <property type="evidence" value="ECO:0007669"/>
    <property type="project" value="UniProtKB-KW"/>
</dbReference>
<organism evidence="11 12">
    <name type="scientific">Pedobacter westerhofensis</name>
    <dbReference type="NCBI Taxonomy" id="425512"/>
    <lineage>
        <taxon>Bacteria</taxon>
        <taxon>Pseudomonadati</taxon>
        <taxon>Bacteroidota</taxon>
        <taxon>Sphingobacteriia</taxon>
        <taxon>Sphingobacteriales</taxon>
        <taxon>Sphingobacteriaceae</taxon>
        <taxon>Pedobacter</taxon>
    </lineage>
</organism>
<dbReference type="InterPro" id="IPR051395">
    <property type="entry name" value="Cytochrome_c_Peroxidase/MauG"/>
</dbReference>